<dbReference type="OrthoDB" id="5834202at2759"/>
<dbReference type="InterPro" id="IPR052854">
    <property type="entry name" value="Serpentine_rcpt_epsilon"/>
</dbReference>
<evidence type="ECO:0000256" key="3">
    <source>
        <dbReference type="ARBA" id="ARBA00022692"/>
    </source>
</evidence>
<dbReference type="GeneID" id="30314033"/>
<feature type="transmembrane region" description="Helical" evidence="6">
    <location>
        <begin position="25"/>
        <end position="49"/>
    </location>
</feature>
<sequence>MLLIHYVNLTHFKTSHNEFWLDLKVFLAIECVLYFIDLFNMIFNFVFLIRAHQFHFNFGCIYAWLFVINFTDNIALLLMKNIMIWEYVDDSNPTSNWLFFITMNITIACTFAAMCTLFFCAVERCFATVYICDYEKKQRKFISIMLNSMLTIFGFAVCGVVTDKKNTVYLIIFLLVIDGIALMLHCFLQWLNKRIYVRLHDNVYITSYSLAQRFQVAENIVPTDDEQRHLLYGIYEHDSCSQCAFLEF</sequence>
<dbReference type="GO" id="GO:0016020">
    <property type="term" value="C:membrane"/>
    <property type="evidence" value="ECO:0007669"/>
    <property type="project" value="UniProtKB-SubCell"/>
</dbReference>
<evidence type="ECO:0000313" key="8">
    <source>
        <dbReference type="Proteomes" id="UP000001940"/>
    </source>
</evidence>
<feature type="transmembrane region" description="Helical" evidence="6">
    <location>
        <begin position="97"/>
        <end position="120"/>
    </location>
</feature>
<feature type="transmembrane region" description="Helical" evidence="6">
    <location>
        <begin position="141"/>
        <end position="162"/>
    </location>
</feature>
<protein>
    <submittedName>
        <fullName evidence="7">Serpentine receptor class gamma</fullName>
    </submittedName>
</protein>
<dbReference type="EMBL" id="BX284605">
    <property type="protein sequence ID" value="CEN07126.2"/>
    <property type="molecule type" value="Genomic_DNA"/>
</dbReference>
<dbReference type="PANTHER" id="PTHR47518">
    <property type="entry name" value="SERPENTINE RECEPTOR CLASS EPSILON-13-RELATED"/>
    <property type="match status" value="1"/>
</dbReference>
<reference evidence="7 8" key="1">
    <citation type="journal article" date="1998" name="Science">
        <title>Genome sequence of the nematode C. elegans: a platform for investigating biology.</title>
        <authorList>
            <consortium name="The C. elegans sequencing consortium"/>
            <person name="Sulson J.E."/>
            <person name="Waterston R."/>
        </authorList>
    </citation>
    <scope>NUCLEOTIDE SEQUENCE [LARGE SCALE GENOMIC DNA]</scope>
    <source>
        <strain evidence="7 8">Bristol N2</strain>
    </source>
</reference>
<gene>
    <name evidence="7 9" type="primary">sre-10</name>
    <name evidence="7" type="ORF">CELE_F10D2.3</name>
    <name evidence="9" type="ORF">F10D2.3</name>
</gene>
<dbReference type="KEGG" id="cel:CELE_F10D2.3"/>
<dbReference type="InterPro" id="IPR004151">
    <property type="entry name" value="7TM_GPCR_serpentine_rcpt_Sre"/>
</dbReference>
<keyword evidence="5 6" id="KW-0472">Membrane</keyword>
<keyword evidence="4 6" id="KW-1133">Transmembrane helix</keyword>
<dbReference type="PANTHER" id="PTHR47518:SF11">
    <property type="entry name" value="SERPENTINE RECEPTOR, CLASS E (EPSILON)-RELATED"/>
    <property type="match status" value="1"/>
</dbReference>
<accession>A0A0B7H0Y9</accession>
<dbReference type="WormBase" id="F10D2.3">
    <property type="protein sequence ID" value="CE51817"/>
    <property type="gene ID" value="WBGene00017330"/>
    <property type="gene designation" value="sre-10"/>
</dbReference>
<keyword evidence="8" id="KW-1185">Reference proteome</keyword>
<dbReference type="FunCoup" id="A0A0B7H0Y9">
    <property type="interactions" value="171"/>
</dbReference>
<dbReference type="CTD" id="30314033"/>
<evidence type="ECO:0000313" key="7">
    <source>
        <dbReference type="EMBL" id="CEN07126.2"/>
    </source>
</evidence>
<proteinExistence type="inferred from homology"/>
<evidence type="ECO:0000313" key="9">
    <source>
        <dbReference type="WormBase" id="F10D2.3"/>
    </source>
</evidence>
<comment type="subcellular location">
    <subcellularLocation>
        <location evidence="1">Membrane</location>
        <topology evidence="1">Multi-pass membrane protein</topology>
    </subcellularLocation>
</comment>
<dbReference type="Proteomes" id="UP000001940">
    <property type="component" value="Chromosome V"/>
</dbReference>
<evidence type="ECO:0000256" key="6">
    <source>
        <dbReference type="SAM" id="Phobius"/>
    </source>
</evidence>
<dbReference type="InParanoid" id="A0A0B7H0Y9"/>
<organism evidence="7 8">
    <name type="scientific">Caenorhabditis elegans</name>
    <dbReference type="NCBI Taxonomy" id="6239"/>
    <lineage>
        <taxon>Eukaryota</taxon>
        <taxon>Metazoa</taxon>
        <taxon>Ecdysozoa</taxon>
        <taxon>Nematoda</taxon>
        <taxon>Chromadorea</taxon>
        <taxon>Rhabditida</taxon>
        <taxon>Rhabditina</taxon>
        <taxon>Rhabditomorpha</taxon>
        <taxon>Rhabditoidea</taxon>
        <taxon>Rhabditidae</taxon>
        <taxon>Peloderinae</taxon>
        <taxon>Caenorhabditis</taxon>
    </lineage>
</organism>
<evidence type="ECO:0000256" key="4">
    <source>
        <dbReference type="ARBA" id="ARBA00022989"/>
    </source>
</evidence>
<keyword evidence="3 6" id="KW-0812">Transmembrane</keyword>
<evidence type="ECO:0000256" key="5">
    <source>
        <dbReference type="ARBA" id="ARBA00023136"/>
    </source>
</evidence>
<dbReference type="RefSeq" id="NP_001334198.1">
    <property type="nucleotide sequence ID" value="NM_001347265.1"/>
</dbReference>
<dbReference type="AlphaFoldDB" id="A0A0B7H0Y9"/>
<dbReference type="Pfam" id="PF03125">
    <property type="entry name" value="Sre"/>
    <property type="match status" value="1"/>
</dbReference>
<comment type="similarity">
    <text evidence="2">Belongs to the nematode receptor-like protein sre family.</text>
</comment>
<dbReference type="SMR" id="A0A0B7H0Y9"/>
<name>A0A0B7H0Y9_CAEEL</name>
<dbReference type="GO" id="GO:0007606">
    <property type="term" value="P:sensory perception of chemical stimulus"/>
    <property type="evidence" value="ECO:0007669"/>
    <property type="project" value="InterPro"/>
</dbReference>
<keyword evidence="7" id="KW-0675">Receptor</keyword>
<evidence type="ECO:0000256" key="1">
    <source>
        <dbReference type="ARBA" id="ARBA00004141"/>
    </source>
</evidence>
<feature type="transmembrane region" description="Helical" evidence="6">
    <location>
        <begin position="61"/>
        <end position="85"/>
    </location>
</feature>
<dbReference type="AGR" id="WB:WBGene00017330"/>
<evidence type="ECO:0000256" key="2">
    <source>
        <dbReference type="ARBA" id="ARBA00006803"/>
    </source>
</evidence>
<feature type="transmembrane region" description="Helical" evidence="6">
    <location>
        <begin position="168"/>
        <end position="188"/>
    </location>
</feature>